<dbReference type="Proteomes" id="UP001469553">
    <property type="component" value="Unassembled WGS sequence"/>
</dbReference>
<feature type="chain" id="PRO_5046828505" description="Secreted protein" evidence="1">
    <location>
        <begin position="17"/>
        <end position="85"/>
    </location>
</feature>
<keyword evidence="1" id="KW-0732">Signal</keyword>
<reference evidence="2 3" key="1">
    <citation type="submission" date="2021-06" db="EMBL/GenBank/DDBJ databases">
        <authorList>
            <person name="Palmer J.M."/>
        </authorList>
    </citation>
    <scope>NUCLEOTIDE SEQUENCE [LARGE SCALE GENOMIC DNA]</scope>
    <source>
        <strain evidence="2 3">AS_MEX2019</strain>
        <tissue evidence="2">Muscle</tissue>
    </source>
</reference>
<feature type="signal peptide" evidence="1">
    <location>
        <begin position="1"/>
        <end position="16"/>
    </location>
</feature>
<dbReference type="EMBL" id="JAHRIP010005242">
    <property type="protein sequence ID" value="MEQ2281932.1"/>
    <property type="molecule type" value="Genomic_DNA"/>
</dbReference>
<comment type="caution">
    <text evidence="2">The sequence shown here is derived from an EMBL/GenBank/DDBJ whole genome shotgun (WGS) entry which is preliminary data.</text>
</comment>
<evidence type="ECO:0000313" key="2">
    <source>
        <dbReference type="EMBL" id="MEQ2281932.1"/>
    </source>
</evidence>
<protein>
    <recommendedName>
        <fullName evidence="4">Secreted protein</fullName>
    </recommendedName>
</protein>
<keyword evidence="3" id="KW-1185">Reference proteome</keyword>
<evidence type="ECO:0008006" key="4">
    <source>
        <dbReference type="Google" id="ProtNLM"/>
    </source>
</evidence>
<evidence type="ECO:0000256" key="1">
    <source>
        <dbReference type="SAM" id="SignalP"/>
    </source>
</evidence>
<accession>A0ABV0XKI5</accession>
<gene>
    <name evidence="2" type="ORF">AMECASPLE_035368</name>
</gene>
<evidence type="ECO:0000313" key="3">
    <source>
        <dbReference type="Proteomes" id="UP001469553"/>
    </source>
</evidence>
<organism evidence="2 3">
    <name type="scientific">Ameca splendens</name>
    <dbReference type="NCBI Taxonomy" id="208324"/>
    <lineage>
        <taxon>Eukaryota</taxon>
        <taxon>Metazoa</taxon>
        <taxon>Chordata</taxon>
        <taxon>Craniata</taxon>
        <taxon>Vertebrata</taxon>
        <taxon>Euteleostomi</taxon>
        <taxon>Actinopterygii</taxon>
        <taxon>Neopterygii</taxon>
        <taxon>Teleostei</taxon>
        <taxon>Neoteleostei</taxon>
        <taxon>Acanthomorphata</taxon>
        <taxon>Ovalentaria</taxon>
        <taxon>Atherinomorphae</taxon>
        <taxon>Cyprinodontiformes</taxon>
        <taxon>Goodeidae</taxon>
        <taxon>Ameca</taxon>
    </lineage>
</organism>
<proteinExistence type="predicted"/>
<sequence length="85" mass="8830">MLCLCPALCPVTVCCCVPVVFDTGRCHLPHAHQFGTAPSRGRQRAELIPTEWMYIVPLVLFLMMSGAQDQSGGGAGGGAGNGGGR</sequence>
<name>A0ABV0XKI5_9TELE</name>